<dbReference type="InterPro" id="IPR044730">
    <property type="entry name" value="RNase_H-like_dom_plant"/>
</dbReference>
<evidence type="ECO:0000313" key="2">
    <source>
        <dbReference type="EMBL" id="KAK6934581.1"/>
    </source>
</evidence>
<gene>
    <name evidence="2" type="ORF">RJ641_034736</name>
</gene>
<protein>
    <submittedName>
        <fullName evidence="2">Ribonuclease H domain</fullName>
    </submittedName>
</protein>
<dbReference type="PROSITE" id="PS50879">
    <property type="entry name" value="RNASE_H_1"/>
    <property type="match status" value="1"/>
</dbReference>
<evidence type="ECO:0000259" key="1">
    <source>
        <dbReference type="PROSITE" id="PS50879"/>
    </source>
</evidence>
<dbReference type="CDD" id="cd06222">
    <property type="entry name" value="RNase_H_like"/>
    <property type="match status" value="1"/>
</dbReference>
<dbReference type="InterPro" id="IPR036397">
    <property type="entry name" value="RNaseH_sf"/>
</dbReference>
<dbReference type="EMBL" id="JBAMMX010000008">
    <property type="protein sequence ID" value="KAK6934581.1"/>
    <property type="molecule type" value="Genomic_DNA"/>
</dbReference>
<reference evidence="2 3" key="1">
    <citation type="submission" date="2023-12" db="EMBL/GenBank/DDBJ databases">
        <title>A high-quality genome assembly for Dillenia turbinata (Dilleniales).</title>
        <authorList>
            <person name="Chanderbali A."/>
        </authorList>
    </citation>
    <scope>NUCLEOTIDE SEQUENCE [LARGE SCALE GENOMIC DNA]</scope>
    <source>
        <strain evidence="2">LSX21</strain>
        <tissue evidence="2">Leaf</tissue>
    </source>
</reference>
<dbReference type="Pfam" id="PF13456">
    <property type="entry name" value="RVT_3"/>
    <property type="match status" value="1"/>
</dbReference>
<name>A0AAN8VR66_9MAGN</name>
<dbReference type="GO" id="GO:0004523">
    <property type="term" value="F:RNA-DNA hybrid ribonuclease activity"/>
    <property type="evidence" value="ECO:0007669"/>
    <property type="project" value="InterPro"/>
</dbReference>
<organism evidence="2 3">
    <name type="scientific">Dillenia turbinata</name>
    <dbReference type="NCBI Taxonomy" id="194707"/>
    <lineage>
        <taxon>Eukaryota</taxon>
        <taxon>Viridiplantae</taxon>
        <taxon>Streptophyta</taxon>
        <taxon>Embryophyta</taxon>
        <taxon>Tracheophyta</taxon>
        <taxon>Spermatophyta</taxon>
        <taxon>Magnoliopsida</taxon>
        <taxon>eudicotyledons</taxon>
        <taxon>Gunneridae</taxon>
        <taxon>Pentapetalae</taxon>
        <taxon>Dilleniales</taxon>
        <taxon>Dilleniaceae</taxon>
        <taxon>Dillenia</taxon>
    </lineage>
</organism>
<evidence type="ECO:0000313" key="3">
    <source>
        <dbReference type="Proteomes" id="UP001370490"/>
    </source>
</evidence>
<dbReference type="InterPro" id="IPR012337">
    <property type="entry name" value="RNaseH-like_sf"/>
</dbReference>
<comment type="caution">
    <text evidence="2">The sequence shown here is derived from an EMBL/GenBank/DDBJ whole genome shotgun (WGS) entry which is preliminary data.</text>
</comment>
<dbReference type="Proteomes" id="UP001370490">
    <property type="component" value="Unassembled WGS sequence"/>
</dbReference>
<sequence length="185" mass="20293">MTFLHVARWALNFLGEVNLAVKKNWSMSRTRELWVSWNPPKGGIIKINTDGSVNPDGHAAAGGVLRNDKGDWLAGFSMNVDMCSVIAAELWGVKDGLQLAIERGPKDIELEVDSLVVFSLLRDNSNLDHPVSALIRCCQSLMTVANVVEFSHTFREGNRCADLLASLGLDCSPRLHIFDSISSSL</sequence>
<feature type="domain" description="RNase H type-1" evidence="1">
    <location>
        <begin position="41"/>
        <end position="170"/>
    </location>
</feature>
<dbReference type="SUPFAM" id="SSF53098">
    <property type="entry name" value="Ribonuclease H-like"/>
    <property type="match status" value="1"/>
</dbReference>
<accession>A0AAN8VR66</accession>
<dbReference type="InterPro" id="IPR053151">
    <property type="entry name" value="RNase_H-like"/>
</dbReference>
<dbReference type="InterPro" id="IPR002156">
    <property type="entry name" value="RNaseH_domain"/>
</dbReference>
<dbReference type="AlphaFoldDB" id="A0AAN8VR66"/>
<dbReference type="PANTHER" id="PTHR47723:SF13">
    <property type="entry name" value="PUTATIVE-RELATED"/>
    <property type="match status" value="1"/>
</dbReference>
<dbReference type="GO" id="GO:0003676">
    <property type="term" value="F:nucleic acid binding"/>
    <property type="evidence" value="ECO:0007669"/>
    <property type="project" value="InterPro"/>
</dbReference>
<proteinExistence type="predicted"/>
<dbReference type="Gene3D" id="3.30.420.10">
    <property type="entry name" value="Ribonuclease H-like superfamily/Ribonuclease H"/>
    <property type="match status" value="1"/>
</dbReference>
<dbReference type="PANTHER" id="PTHR47723">
    <property type="entry name" value="OS05G0353850 PROTEIN"/>
    <property type="match status" value="1"/>
</dbReference>
<keyword evidence="3" id="KW-1185">Reference proteome</keyword>